<evidence type="ECO:0000256" key="4">
    <source>
        <dbReference type="ARBA" id="ARBA00022741"/>
    </source>
</evidence>
<dbReference type="GO" id="GO:0005524">
    <property type="term" value="F:ATP binding"/>
    <property type="evidence" value="ECO:0007669"/>
    <property type="project" value="UniProtKB-KW"/>
</dbReference>
<dbReference type="CDD" id="cd03215">
    <property type="entry name" value="ABC_Carb_Monos_II"/>
    <property type="match status" value="1"/>
</dbReference>
<feature type="transmembrane region" description="Helical" evidence="8">
    <location>
        <begin position="884"/>
        <end position="904"/>
    </location>
</feature>
<reference evidence="10 11" key="1">
    <citation type="submission" date="2024-09" db="EMBL/GenBank/DDBJ databases">
        <authorList>
            <person name="Pan X."/>
        </authorList>
    </citation>
    <scope>NUCLEOTIDE SEQUENCE [LARGE SCALE GENOMIC DNA]</scope>
    <source>
        <strain evidence="10 11">B2969</strain>
    </source>
</reference>
<feature type="transmembrane region" description="Helical" evidence="8">
    <location>
        <begin position="706"/>
        <end position="730"/>
    </location>
</feature>
<dbReference type="InterPro" id="IPR017871">
    <property type="entry name" value="ABC_transporter-like_CS"/>
</dbReference>
<dbReference type="RefSeq" id="WP_397558003.1">
    <property type="nucleotide sequence ID" value="NZ_JBIQWL010000010.1"/>
</dbReference>
<evidence type="ECO:0000256" key="8">
    <source>
        <dbReference type="SAM" id="Phobius"/>
    </source>
</evidence>
<feature type="transmembrane region" description="Helical" evidence="8">
    <location>
        <begin position="677"/>
        <end position="694"/>
    </location>
</feature>
<sequence length="928" mass="97730">MDRPILELRSITKTFGAKVANRDVSLRIQPGTVHAIVGENGAGKSTLMNMISGNLQPDSGEIVFDGEPVQVTDPKKADALGIGMVHQHFKLVPSLSVASNIFLGNETSRGFGVLDRSAMEERVSALTTELGLELDPRDRVQDLSVGERQRVEIIKALSHDTRLLILDEPTAVLTPAETDELFVVIRRLAAQGCAVVFISHKLGEVLAIADEITVIRDGQVIGSRSAEGLSQNDIASMMVGREVLLRIKHTPSSPGEEVLTVEGLTAVDQRGAVAVKNLSLRVRAGEIVGIAGVEGNGQSELAAAIAGMDLPPRGRVVLAGHDVTQASVAERRAHGLAYIPEDRHEEGAAPGLSIAENIASGHLRAPYSRRGWLSLRAVDDFARRLIAKFDVRGAQPSTAIGSLSGGNMQKVIIAREFESEPDLLMVSQPTRGVDVGAMEFVHNSIVDLRDKGAGVLLFSADLNEVMSLSDRLLVMYRGEVIAEFTQANMTELAVGLAMAGSTPTAESLREAELEHARVAGELAAGGARLIDASADIAVVDELETTSVVVPTTRAVPVAPKRFGTILSEFATKTFDNAMQPVLAVLAALAIGAVIIVLIGENPVTAYVELFTSAWRTPFGIAGIIAMFVPLAIMSAGTIISFRAGFFNIGGEGQLYLGAFFGAYAGFTFQGLPPVVHIPLVLLFGAGAGALWGLIPGFLTGYLKVNVIVITLLMSQVAILLTAFLVTGPFADPAATLAGSPKVEPSALLPVFDAAYGFAPDVLLATAIAVLLGLVLDRSNWGLRIKELGELNRFADYIGTSSRRMAVQVMSLSGAVAGIAGALFVIGPNGGRFLQAFSPGFAFLAITVALLARLNPWASLVAALFYATMMAGGTGLQSAGVPFPMISVLQGLIVIAITATFTVNFRRRRTAGASAAPTAPIQTKAEAVK</sequence>
<keyword evidence="3 8" id="KW-0812">Transmembrane</keyword>
<proteinExistence type="predicted"/>
<comment type="subcellular location">
    <subcellularLocation>
        <location evidence="1">Cell membrane</location>
        <topology evidence="1">Multi-pass membrane protein</topology>
    </subcellularLocation>
</comment>
<feature type="domain" description="ABC transporter" evidence="9">
    <location>
        <begin position="6"/>
        <end position="242"/>
    </location>
</feature>
<dbReference type="InterPro" id="IPR050107">
    <property type="entry name" value="ABC_carbohydrate_import_ATPase"/>
</dbReference>
<feature type="transmembrane region" description="Helical" evidence="8">
    <location>
        <begin position="832"/>
        <end position="851"/>
    </location>
</feature>
<gene>
    <name evidence="10" type="ORF">ACH3VR_19550</name>
</gene>
<keyword evidence="2" id="KW-1003">Cell membrane</keyword>
<evidence type="ECO:0000256" key="2">
    <source>
        <dbReference type="ARBA" id="ARBA00022475"/>
    </source>
</evidence>
<evidence type="ECO:0000256" key="3">
    <source>
        <dbReference type="ARBA" id="ARBA00022692"/>
    </source>
</evidence>
<dbReference type="Pfam" id="PF00005">
    <property type="entry name" value="ABC_tran"/>
    <property type="match status" value="2"/>
</dbReference>
<dbReference type="SUPFAM" id="SSF52540">
    <property type="entry name" value="P-loop containing nucleoside triphosphate hydrolases"/>
    <property type="match status" value="2"/>
</dbReference>
<dbReference type="CDD" id="cd06580">
    <property type="entry name" value="TM_PBP1_transp_TpRbsC_like"/>
    <property type="match status" value="1"/>
</dbReference>
<dbReference type="PROSITE" id="PS00211">
    <property type="entry name" value="ABC_TRANSPORTER_1"/>
    <property type="match status" value="2"/>
</dbReference>
<accession>A0ABW7QDR6</accession>
<dbReference type="InterPro" id="IPR003593">
    <property type="entry name" value="AAA+_ATPase"/>
</dbReference>
<feature type="transmembrane region" description="Helical" evidence="8">
    <location>
        <begin position="808"/>
        <end position="826"/>
    </location>
</feature>
<dbReference type="Pfam" id="PF02653">
    <property type="entry name" value="BPD_transp_2"/>
    <property type="match status" value="1"/>
</dbReference>
<keyword evidence="11" id="KW-1185">Reference proteome</keyword>
<protein>
    <submittedName>
        <fullName evidence="10">ATP-binding cassette domain-containing protein</fullName>
    </submittedName>
</protein>
<keyword evidence="6 8" id="KW-1133">Transmembrane helix</keyword>
<feature type="domain" description="ABC transporter" evidence="9">
    <location>
        <begin position="259"/>
        <end position="502"/>
    </location>
</feature>
<keyword evidence="4" id="KW-0547">Nucleotide-binding</keyword>
<dbReference type="EMBL" id="JBIQWL010000010">
    <property type="protein sequence ID" value="MFH8252572.1"/>
    <property type="molecule type" value="Genomic_DNA"/>
</dbReference>
<dbReference type="InterPro" id="IPR001851">
    <property type="entry name" value="ABC_transp_permease"/>
</dbReference>
<dbReference type="Proteomes" id="UP001610861">
    <property type="component" value="Unassembled WGS sequence"/>
</dbReference>
<evidence type="ECO:0000313" key="10">
    <source>
        <dbReference type="EMBL" id="MFH8252572.1"/>
    </source>
</evidence>
<feature type="transmembrane region" description="Helical" evidence="8">
    <location>
        <begin position="618"/>
        <end position="641"/>
    </location>
</feature>
<evidence type="ECO:0000313" key="11">
    <source>
        <dbReference type="Proteomes" id="UP001610861"/>
    </source>
</evidence>
<dbReference type="Gene3D" id="3.40.50.300">
    <property type="entry name" value="P-loop containing nucleotide triphosphate hydrolases"/>
    <property type="match status" value="2"/>
</dbReference>
<keyword evidence="5 10" id="KW-0067">ATP-binding</keyword>
<dbReference type="PANTHER" id="PTHR43790">
    <property type="entry name" value="CARBOHYDRATE TRANSPORT ATP-BINDING PROTEIN MG119-RELATED"/>
    <property type="match status" value="1"/>
</dbReference>
<dbReference type="SMART" id="SM00382">
    <property type="entry name" value="AAA"/>
    <property type="match status" value="2"/>
</dbReference>
<evidence type="ECO:0000256" key="1">
    <source>
        <dbReference type="ARBA" id="ARBA00004651"/>
    </source>
</evidence>
<feature type="transmembrane region" description="Helical" evidence="8">
    <location>
        <begin position="581"/>
        <end position="598"/>
    </location>
</feature>
<dbReference type="InterPro" id="IPR003439">
    <property type="entry name" value="ABC_transporter-like_ATP-bd"/>
</dbReference>
<evidence type="ECO:0000259" key="9">
    <source>
        <dbReference type="PROSITE" id="PS50893"/>
    </source>
</evidence>
<evidence type="ECO:0000256" key="6">
    <source>
        <dbReference type="ARBA" id="ARBA00022989"/>
    </source>
</evidence>
<organism evidence="10 11">
    <name type="scientific">Microbacterium alkaliflavum</name>
    <dbReference type="NCBI Taxonomy" id="3248839"/>
    <lineage>
        <taxon>Bacteria</taxon>
        <taxon>Bacillati</taxon>
        <taxon>Actinomycetota</taxon>
        <taxon>Actinomycetes</taxon>
        <taxon>Micrococcales</taxon>
        <taxon>Microbacteriaceae</taxon>
        <taxon>Microbacterium</taxon>
    </lineage>
</organism>
<dbReference type="InterPro" id="IPR027417">
    <property type="entry name" value="P-loop_NTPase"/>
</dbReference>
<name>A0ABW7QDR6_9MICO</name>
<feature type="transmembrane region" description="Helical" evidence="8">
    <location>
        <begin position="750"/>
        <end position="775"/>
    </location>
</feature>
<dbReference type="PANTHER" id="PTHR43790:SF4">
    <property type="entry name" value="GUANOSINE IMPORT ATP-BINDING PROTEIN NUPO"/>
    <property type="match status" value="1"/>
</dbReference>
<feature type="transmembrane region" description="Helical" evidence="8">
    <location>
        <begin position="858"/>
        <end position="878"/>
    </location>
</feature>
<evidence type="ECO:0000256" key="5">
    <source>
        <dbReference type="ARBA" id="ARBA00022840"/>
    </source>
</evidence>
<evidence type="ECO:0000256" key="7">
    <source>
        <dbReference type="ARBA" id="ARBA00023136"/>
    </source>
</evidence>
<keyword evidence="7 8" id="KW-0472">Membrane</keyword>
<dbReference type="PROSITE" id="PS50893">
    <property type="entry name" value="ABC_TRANSPORTER_2"/>
    <property type="match status" value="2"/>
</dbReference>
<dbReference type="CDD" id="cd03216">
    <property type="entry name" value="ABC_Carb_Monos_I"/>
    <property type="match status" value="1"/>
</dbReference>
<comment type="caution">
    <text evidence="10">The sequence shown here is derived from an EMBL/GenBank/DDBJ whole genome shotgun (WGS) entry which is preliminary data.</text>
</comment>